<dbReference type="KEGG" id="pact:CA264_12180"/>
<feature type="domain" description="TonB C-terminal" evidence="11">
    <location>
        <begin position="66"/>
        <end position="129"/>
    </location>
</feature>
<keyword evidence="8" id="KW-1133">Transmembrane helix</keyword>
<evidence type="ECO:0000259" key="11">
    <source>
        <dbReference type="Pfam" id="PF03544"/>
    </source>
</evidence>
<accession>A0A1X9YTB4</accession>
<name>A0A1X9YTB4_9BACT</name>
<reference evidence="13" key="1">
    <citation type="submission" date="2017-05" db="EMBL/GenBank/DDBJ databases">
        <authorList>
            <person name="Ray J."/>
            <person name="Price M."/>
            <person name="Deutschbauer A."/>
        </authorList>
    </citation>
    <scope>NUCLEOTIDE SEQUENCE [LARGE SCALE GENOMIC DNA]</scope>
    <source>
        <strain evidence="13">DSM 19842</strain>
    </source>
</reference>
<keyword evidence="7" id="KW-0653">Protein transport</keyword>
<dbReference type="Proteomes" id="UP000266292">
    <property type="component" value="Chromosome"/>
</dbReference>
<evidence type="ECO:0000313" key="13">
    <source>
        <dbReference type="Proteomes" id="UP000266292"/>
    </source>
</evidence>
<dbReference type="Gene3D" id="3.30.1150.10">
    <property type="match status" value="2"/>
</dbReference>
<dbReference type="PANTHER" id="PTHR33446">
    <property type="entry name" value="PROTEIN TONB-RELATED"/>
    <property type="match status" value="1"/>
</dbReference>
<dbReference type="SUPFAM" id="SSF74653">
    <property type="entry name" value="TolA/TonB C-terminal domain"/>
    <property type="match status" value="2"/>
</dbReference>
<comment type="similarity">
    <text evidence="2">Belongs to the TonB family.</text>
</comment>
<evidence type="ECO:0000256" key="6">
    <source>
        <dbReference type="ARBA" id="ARBA00022692"/>
    </source>
</evidence>
<evidence type="ECO:0000256" key="7">
    <source>
        <dbReference type="ARBA" id="ARBA00022927"/>
    </source>
</evidence>
<evidence type="ECO:0000256" key="2">
    <source>
        <dbReference type="ARBA" id="ARBA00006555"/>
    </source>
</evidence>
<keyword evidence="4" id="KW-1003">Cell membrane</keyword>
<dbReference type="GO" id="GO:0055085">
    <property type="term" value="P:transmembrane transport"/>
    <property type="evidence" value="ECO:0007669"/>
    <property type="project" value="InterPro"/>
</dbReference>
<evidence type="ECO:0000256" key="1">
    <source>
        <dbReference type="ARBA" id="ARBA00004383"/>
    </source>
</evidence>
<evidence type="ECO:0000256" key="9">
    <source>
        <dbReference type="ARBA" id="ARBA00023136"/>
    </source>
</evidence>
<dbReference type="OrthoDB" id="1039448at2"/>
<evidence type="ECO:0000256" key="4">
    <source>
        <dbReference type="ARBA" id="ARBA00022475"/>
    </source>
</evidence>
<feature type="chain" id="PRO_5010993140" description="TonB C-terminal domain-containing protein" evidence="10">
    <location>
        <begin position="23"/>
        <end position="232"/>
    </location>
</feature>
<dbReference type="GO" id="GO:0098797">
    <property type="term" value="C:plasma membrane protein complex"/>
    <property type="evidence" value="ECO:0007669"/>
    <property type="project" value="TreeGrafter"/>
</dbReference>
<dbReference type="InterPro" id="IPR037682">
    <property type="entry name" value="TonB_C"/>
</dbReference>
<feature type="signal peptide" evidence="10">
    <location>
        <begin position="1"/>
        <end position="22"/>
    </location>
</feature>
<dbReference type="NCBIfam" id="TIGR01352">
    <property type="entry name" value="tonB_Cterm"/>
    <property type="match status" value="2"/>
</dbReference>
<keyword evidence="6" id="KW-0812">Transmembrane</keyword>
<dbReference type="STRING" id="709015.GCA_000472485_02467"/>
<gene>
    <name evidence="12" type="ORF">CA264_12180</name>
</gene>
<dbReference type="GO" id="GO:0015031">
    <property type="term" value="P:protein transport"/>
    <property type="evidence" value="ECO:0007669"/>
    <property type="project" value="UniProtKB-KW"/>
</dbReference>
<dbReference type="Pfam" id="PF03544">
    <property type="entry name" value="TonB_C"/>
    <property type="match status" value="2"/>
</dbReference>
<protein>
    <recommendedName>
        <fullName evidence="11">TonB C-terminal domain-containing protein</fullName>
    </recommendedName>
</protein>
<dbReference type="AlphaFoldDB" id="A0A1X9YTB4"/>
<dbReference type="GO" id="GO:0031992">
    <property type="term" value="F:energy transducer activity"/>
    <property type="evidence" value="ECO:0007669"/>
    <property type="project" value="TreeGrafter"/>
</dbReference>
<dbReference type="InterPro" id="IPR006260">
    <property type="entry name" value="TonB/TolA_C"/>
</dbReference>
<evidence type="ECO:0000256" key="10">
    <source>
        <dbReference type="SAM" id="SignalP"/>
    </source>
</evidence>
<keyword evidence="10" id="KW-0732">Signal</keyword>
<comment type="subcellular location">
    <subcellularLocation>
        <location evidence="1">Cell inner membrane</location>
        <topology evidence="1">Single-pass membrane protein</topology>
        <orientation evidence="1">Periplasmic side</orientation>
    </subcellularLocation>
</comment>
<feature type="domain" description="TonB C-terminal" evidence="11">
    <location>
        <begin position="165"/>
        <end position="232"/>
    </location>
</feature>
<sequence>MKHKLLSAALLLAALAATPALAQESPGQDSEQIYTYLEQMPAYEGGTGAMMQFINAQITYSNAQPEGMVVLRFVIDQEGGIDAVEVVKGLTPALDAACVNAVKAMGGHWKPGMKDGKPVPVRFTLPVKFGQPRPDGSAPETMPEYKGGVAAFKAFMKQHARYPRKGTKYGTVVVSFVINEDGSLSDYQVRSGVEPALDQEALRLAKLTDGQWLPAVKDGKRVKVQYNMPVFF</sequence>
<organism evidence="12 13">
    <name type="scientific">Pontibacter actiniarum</name>
    <dbReference type="NCBI Taxonomy" id="323450"/>
    <lineage>
        <taxon>Bacteria</taxon>
        <taxon>Pseudomonadati</taxon>
        <taxon>Bacteroidota</taxon>
        <taxon>Cytophagia</taxon>
        <taxon>Cytophagales</taxon>
        <taxon>Hymenobacteraceae</taxon>
        <taxon>Pontibacter</taxon>
    </lineage>
</organism>
<evidence type="ECO:0000256" key="3">
    <source>
        <dbReference type="ARBA" id="ARBA00022448"/>
    </source>
</evidence>
<dbReference type="RefSeq" id="WP_025607516.1">
    <property type="nucleotide sequence ID" value="NZ_CP021235.1"/>
</dbReference>
<keyword evidence="13" id="KW-1185">Reference proteome</keyword>
<evidence type="ECO:0000256" key="8">
    <source>
        <dbReference type="ARBA" id="ARBA00022989"/>
    </source>
</evidence>
<dbReference type="PANTHER" id="PTHR33446:SF2">
    <property type="entry name" value="PROTEIN TONB"/>
    <property type="match status" value="1"/>
</dbReference>
<keyword evidence="9" id="KW-0472">Membrane</keyword>
<dbReference type="EMBL" id="CP021235">
    <property type="protein sequence ID" value="ARS36125.1"/>
    <property type="molecule type" value="Genomic_DNA"/>
</dbReference>
<keyword evidence="3" id="KW-0813">Transport</keyword>
<evidence type="ECO:0000313" key="12">
    <source>
        <dbReference type="EMBL" id="ARS36125.1"/>
    </source>
</evidence>
<keyword evidence="5" id="KW-0997">Cell inner membrane</keyword>
<proteinExistence type="inferred from homology"/>
<evidence type="ECO:0000256" key="5">
    <source>
        <dbReference type="ARBA" id="ARBA00022519"/>
    </source>
</evidence>
<dbReference type="InterPro" id="IPR051045">
    <property type="entry name" value="TonB-dependent_transducer"/>
</dbReference>